<reference evidence="8 9" key="1">
    <citation type="journal article" date="2021" name="ISME Commun">
        <title>Automated analysis of genomic sequences facilitates high-throughput and comprehensive description of bacteria.</title>
        <authorList>
            <person name="Hitch T.C.A."/>
        </authorList>
    </citation>
    <scope>NUCLEOTIDE SEQUENCE [LARGE SCALE GENOMIC DNA]</scope>
    <source>
        <strain evidence="8 9">H2_18</strain>
    </source>
</reference>
<evidence type="ECO:0000256" key="3">
    <source>
        <dbReference type="ARBA" id="ARBA00022475"/>
    </source>
</evidence>
<feature type="transmembrane region" description="Helical" evidence="7">
    <location>
        <begin position="178"/>
        <end position="195"/>
    </location>
</feature>
<feature type="transmembrane region" description="Helical" evidence="7">
    <location>
        <begin position="250"/>
        <end position="270"/>
    </location>
</feature>
<evidence type="ECO:0000256" key="7">
    <source>
        <dbReference type="SAM" id="Phobius"/>
    </source>
</evidence>
<keyword evidence="5 7" id="KW-1133">Transmembrane helix</keyword>
<dbReference type="PRINTS" id="PR00173">
    <property type="entry name" value="EDTRNSPORT"/>
</dbReference>
<feature type="transmembrane region" description="Helical" evidence="7">
    <location>
        <begin position="110"/>
        <end position="133"/>
    </location>
</feature>
<dbReference type="PANTHER" id="PTHR42865:SF7">
    <property type="entry name" value="PROTON_GLUTAMATE-ASPARTATE SYMPORTER"/>
    <property type="match status" value="1"/>
</dbReference>
<gene>
    <name evidence="8" type="ORF">OCV51_13250</name>
</gene>
<dbReference type="InterPro" id="IPR001991">
    <property type="entry name" value="Na-dicarboxylate_symporter"/>
</dbReference>
<organism evidence="8 9">
    <name type="scientific">Faecalicatena acetigenes</name>
    <dbReference type="NCBI Taxonomy" id="2981790"/>
    <lineage>
        <taxon>Bacteria</taxon>
        <taxon>Bacillati</taxon>
        <taxon>Bacillota</taxon>
        <taxon>Clostridia</taxon>
        <taxon>Lachnospirales</taxon>
        <taxon>Lachnospiraceae</taxon>
        <taxon>Faecalicatena</taxon>
    </lineage>
</organism>
<dbReference type="InterPro" id="IPR036458">
    <property type="entry name" value="Na:dicarbo_symporter_sf"/>
</dbReference>
<dbReference type="Proteomes" id="UP001652394">
    <property type="component" value="Unassembled WGS sequence"/>
</dbReference>
<sequence>MQNQKSIHSLARRIVIALVLGIIAGFFFIWLRETLNATGNANIWNMINSIFFQDISAEGASNAIGLFYIIGQMFIRALQLVIIPMIFTSIALAIGTISDTRTLGRISFKTIAWFLLCYFFALLLAGTVGMFLYRSGLFSANITGLSVSKGSVGSNPLLVILNAVPLNITAVFSDNTAVLAVVFLAVAVGLCMNVLGKEKTNTLSKLFQEINDIVVVFLNFVVTKMGPFAIFALLSRTFATYGIHYLRPALIYVVTTVILLLTYLFAGYSLLIRFGTQLNPIPFIKKISKVAMFGFSTSSSAATLPLNLKTTTTELGVDEKIASFVLPLGMTINMNGTAIMQVIATLFIAGCSGSHVTVPILIMISVMAMLCSAGTPAAPGAGAIVLFTILSGVGFTNDAALLAYSLILAINRPIEMLVTSLNTVGDSCTCIYVAKTEGLLNKDIYNSKVK</sequence>
<keyword evidence="2" id="KW-0813">Transport</keyword>
<keyword evidence="6 7" id="KW-0472">Membrane</keyword>
<keyword evidence="4 7" id="KW-0812">Transmembrane</keyword>
<feature type="transmembrane region" description="Helical" evidence="7">
    <location>
        <begin position="216"/>
        <end position="238"/>
    </location>
</feature>
<dbReference type="Gene3D" id="1.10.3860.10">
    <property type="entry name" value="Sodium:dicarboxylate symporter"/>
    <property type="match status" value="1"/>
</dbReference>
<accession>A0ABT2TE85</accession>
<comment type="caution">
    <text evidence="8">The sequence shown here is derived from an EMBL/GenBank/DDBJ whole genome shotgun (WGS) entry which is preliminary data.</text>
</comment>
<feature type="transmembrane region" description="Helical" evidence="7">
    <location>
        <begin position="384"/>
        <end position="410"/>
    </location>
</feature>
<dbReference type="PANTHER" id="PTHR42865">
    <property type="entry name" value="PROTON/GLUTAMATE-ASPARTATE SYMPORTER"/>
    <property type="match status" value="1"/>
</dbReference>
<evidence type="ECO:0000313" key="8">
    <source>
        <dbReference type="EMBL" id="MCU6748608.1"/>
    </source>
</evidence>
<comment type="subcellular location">
    <subcellularLocation>
        <location evidence="1">Cell membrane</location>
        <topology evidence="1">Multi-pass membrane protein</topology>
    </subcellularLocation>
</comment>
<name>A0ABT2TE85_9FIRM</name>
<evidence type="ECO:0000256" key="2">
    <source>
        <dbReference type="ARBA" id="ARBA00022448"/>
    </source>
</evidence>
<evidence type="ECO:0000256" key="6">
    <source>
        <dbReference type="ARBA" id="ARBA00023136"/>
    </source>
</evidence>
<proteinExistence type="predicted"/>
<dbReference type="SUPFAM" id="SSF118215">
    <property type="entry name" value="Proton glutamate symport protein"/>
    <property type="match status" value="1"/>
</dbReference>
<feature type="transmembrane region" description="Helical" evidence="7">
    <location>
        <begin position="12"/>
        <end position="30"/>
    </location>
</feature>
<evidence type="ECO:0000256" key="1">
    <source>
        <dbReference type="ARBA" id="ARBA00004651"/>
    </source>
</evidence>
<evidence type="ECO:0000256" key="5">
    <source>
        <dbReference type="ARBA" id="ARBA00022989"/>
    </source>
</evidence>
<dbReference type="RefSeq" id="WP_267304272.1">
    <property type="nucleotide sequence ID" value="NZ_JAOQJX010000026.1"/>
</dbReference>
<evidence type="ECO:0000256" key="4">
    <source>
        <dbReference type="ARBA" id="ARBA00022692"/>
    </source>
</evidence>
<keyword evidence="9" id="KW-1185">Reference proteome</keyword>
<protein>
    <submittedName>
        <fullName evidence="8">Dicarboxylate/amino acid:cation symporter</fullName>
    </submittedName>
</protein>
<dbReference type="EMBL" id="JAOQJX010000026">
    <property type="protein sequence ID" value="MCU6748608.1"/>
    <property type="molecule type" value="Genomic_DNA"/>
</dbReference>
<keyword evidence="3" id="KW-1003">Cell membrane</keyword>
<dbReference type="Pfam" id="PF00375">
    <property type="entry name" value="SDF"/>
    <property type="match status" value="1"/>
</dbReference>
<evidence type="ECO:0000313" key="9">
    <source>
        <dbReference type="Proteomes" id="UP001652394"/>
    </source>
</evidence>
<feature type="transmembrane region" description="Helical" evidence="7">
    <location>
        <begin position="77"/>
        <end position="98"/>
    </location>
</feature>